<comment type="caution">
    <text evidence="1">The sequence shown here is derived from an EMBL/GenBank/DDBJ whole genome shotgun (WGS) entry which is preliminary data.</text>
</comment>
<sequence length="98" mass="10507">MQQKVIEFPGTAEVMPGPSTVAPPSIEPIWTVVDSLSRTLDCIKTMCADTPTGPVRDKLEIERANLVIGLFVARVAAMRMSLGEPAAERAADRIASRG</sequence>
<evidence type="ECO:0000313" key="2">
    <source>
        <dbReference type="Proteomes" id="UP000050863"/>
    </source>
</evidence>
<name>A0A0R3LMA9_9BRAD</name>
<evidence type="ECO:0000313" key="1">
    <source>
        <dbReference type="EMBL" id="KRR08834.1"/>
    </source>
</evidence>
<dbReference type="AlphaFoldDB" id="A0A0R3LMA9"/>
<dbReference type="Proteomes" id="UP000050863">
    <property type="component" value="Unassembled WGS sequence"/>
</dbReference>
<organism evidence="1 2">
    <name type="scientific">Bradyrhizobium jicamae</name>
    <dbReference type="NCBI Taxonomy" id="280332"/>
    <lineage>
        <taxon>Bacteria</taxon>
        <taxon>Pseudomonadati</taxon>
        <taxon>Pseudomonadota</taxon>
        <taxon>Alphaproteobacteria</taxon>
        <taxon>Hyphomicrobiales</taxon>
        <taxon>Nitrobacteraceae</taxon>
        <taxon>Bradyrhizobium</taxon>
    </lineage>
</organism>
<accession>A0A0R3LMA9</accession>
<reference evidence="1 2" key="1">
    <citation type="submission" date="2014-03" db="EMBL/GenBank/DDBJ databases">
        <title>Bradyrhizobium valentinum sp. nov., isolated from effective nodules of Lupinus mariae-josephae, a lupine endemic of basic-lime soils in Eastern Spain.</title>
        <authorList>
            <person name="Duran D."/>
            <person name="Rey L."/>
            <person name="Navarro A."/>
            <person name="Busquets A."/>
            <person name="Imperial J."/>
            <person name="Ruiz-Argueso T."/>
        </authorList>
    </citation>
    <scope>NUCLEOTIDE SEQUENCE [LARGE SCALE GENOMIC DNA]</scope>
    <source>
        <strain evidence="1 2">PAC68</strain>
    </source>
</reference>
<proteinExistence type="predicted"/>
<protein>
    <submittedName>
        <fullName evidence="1">Uncharacterized protein</fullName>
    </submittedName>
</protein>
<keyword evidence="2" id="KW-1185">Reference proteome</keyword>
<dbReference type="EMBL" id="LLXZ01000081">
    <property type="protein sequence ID" value="KRR08834.1"/>
    <property type="molecule type" value="Genomic_DNA"/>
</dbReference>
<gene>
    <name evidence="1" type="ORF">CQ12_26840</name>
</gene>